<sequence>MTSYYTTNQVNGTIFFVSGILLNCLLIKLICKSGNPMSDRGYKPILLQVCITDLLNLAMTFFYMPAYVVAGEYDLCYTAGFFNDIFQDAPVFTILTFRTWFFFHFFALCSPAVQFSYRYLVLCREYTPSYRLYAALLSPVVLIYTMASFLAGVLVYVSRSSNTQYQKLITTTNPSSVDLVLIQVSCFDATI</sequence>
<organism evidence="2 3">
    <name type="scientific">Ditylenchus destructor</name>
    <dbReference type="NCBI Taxonomy" id="166010"/>
    <lineage>
        <taxon>Eukaryota</taxon>
        <taxon>Metazoa</taxon>
        <taxon>Ecdysozoa</taxon>
        <taxon>Nematoda</taxon>
        <taxon>Chromadorea</taxon>
        <taxon>Rhabditida</taxon>
        <taxon>Tylenchina</taxon>
        <taxon>Tylenchomorpha</taxon>
        <taxon>Sphaerularioidea</taxon>
        <taxon>Anguinidae</taxon>
        <taxon>Anguininae</taxon>
        <taxon>Ditylenchus</taxon>
    </lineage>
</organism>
<evidence type="ECO:0000256" key="1">
    <source>
        <dbReference type="SAM" id="Phobius"/>
    </source>
</evidence>
<feature type="transmembrane region" description="Helical" evidence="1">
    <location>
        <begin position="100"/>
        <end position="120"/>
    </location>
</feature>
<evidence type="ECO:0000313" key="2">
    <source>
        <dbReference type="EMBL" id="KAI1704006.1"/>
    </source>
</evidence>
<keyword evidence="1" id="KW-1133">Transmembrane helix</keyword>
<reference evidence="2" key="1">
    <citation type="submission" date="2022-01" db="EMBL/GenBank/DDBJ databases">
        <title>Genome Sequence Resource for Two Populations of Ditylenchus destructor, the Migratory Endoparasitic Phytonematode.</title>
        <authorList>
            <person name="Zhang H."/>
            <person name="Lin R."/>
            <person name="Xie B."/>
        </authorList>
    </citation>
    <scope>NUCLEOTIDE SEQUENCE</scope>
    <source>
        <strain evidence="2">BazhouSP</strain>
    </source>
</reference>
<dbReference type="Pfam" id="PF10326">
    <property type="entry name" value="7TM_GPCR_Str"/>
    <property type="match status" value="1"/>
</dbReference>
<comment type="caution">
    <text evidence="2">The sequence shown here is derived from an EMBL/GenBank/DDBJ whole genome shotgun (WGS) entry which is preliminary data.</text>
</comment>
<feature type="transmembrane region" description="Helical" evidence="1">
    <location>
        <begin position="43"/>
        <end position="64"/>
    </location>
</feature>
<name>A0AAD4QVJ0_9BILA</name>
<feature type="transmembrane region" description="Helical" evidence="1">
    <location>
        <begin position="12"/>
        <end position="31"/>
    </location>
</feature>
<keyword evidence="1" id="KW-0812">Transmembrane</keyword>
<keyword evidence="3" id="KW-1185">Reference proteome</keyword>
<evidence type="ECO:0000313" key="3">
    <source>
        <dbReference type="Proteomes" id="UP001201812"/>
    </source>
</evidence>
<feature type="transmembrane region" description="Helical" evidence="1">
    <location>
        <begin position="132"/>
        <end position="157"/>
    </location>
</feature>
<dbReference type="Proteomes" id="UP001201812">
    <property type="component" value="Unassembled WGS sequence"/>
</dbReference>
<dbReference type="EMBL" id="JAKKPZ010000073">
    <property type="protein sequence ID" value="KAI1704006.1"/>
    <property type="molecule type" value="Genomic_DNA"/>
</dbReference>
<proteinExistence type="predicted"/>
<protein>
    <submittedName>
        <fullName evidence="2">Serpentine type 7TM GPCR chemoreceptor str domain-containing protein</fullName>
    </submittedName>
</protein>
<dbReference type="InterPro" id="IPR019428">
    <property type="entry name" value="7TM_GPCR_serpentine_rcpt_Str"/>
</dbReference>
<dbReference type="AlphaFoldDB" id="A0AAD4QVJ0"/>
<gene>
    <name evidence="2" type="ORF">DdX_14507</name>
</gene>
<accession>A0AAD4QVJ0</accession>
<keyword evidence="1" id="KW-0472">Membrane</keyword>